<dbReference type="Proteomes" id="UP000440578">
    <property type="component" value="Unassembled WGS sequence"/>
</dbReference>
<evidence type="ECO:0000313" key="1">
    <source>
        <dbReference type="EMBL" id="KAF0297364.1"/>
    </source>
</evidence>
<dbReference type="AlphaFoldDB" id="A0A6A4W0S0"/>
<keyword evidence="2" id="KW-1185">Reference proteome</keyword>
<dbReference type="EMBL" id="VIIS01001497">
    <property type="protein sequence ID" value="KAF0297364.1"/>
    <property type="molecule type" value="Genomic_DNA"/>
</dbReference>
<accession>A0A6A4W0S0</accession>
<sequence>MGPKTALTSAGGRVWLFRSESSRSAEDELPEEESTCDCVWRIGCPKFRWQTNFTSPIYRCGYEVMTESLVSQCLRAREASRGRAFKLHIAGHVREAFLADYLRGRLIATTDKEGCQLVKAPATPKNFDSDQVPYYTVKLPKGSDYCEMSYSRQGMTMDYRFIGQMGEDVFSYVNHLTADCAEHGCEGDILIMSGGIGELLNSTLLDSFTGVRKFQRGYERLLPMLISLVQNYRMEVVWKIHEPVTDELIPENSMVRNDLLQEYNALIMEQTMMTPVQVWTSHMLMKLHHIEDCDRRSNSTTINEDSWRCEEEFVAGDRCHDEYFDTIFNKVCDKAIAMPENPCCSA</sequence>
<proteinExistence type="predicted"/>
<dbReference type="OrthoDB" id="6386749at2759"/>
<comment type="caution">
    <text evidence="1">The sequence shown here is derived from an EMBL/GenBank/DDBJ whole genome shotgun (WGS) entry which is preliminary data.</text>
</comment>
<gene>
    <name evidence="1" type="ORF">FJT64_005184</name>
</gene>
<name>A0A6A4W0S0_AMPAM</name>
<organism evidence="1 2">
    <name type="scientific">Amphibalanus amphitrite</name>
    <name type="common">Striped barnacle</name>
    <name type="synonym">Balanus amphitrite</name>
    <dbReference type="NCBI Taxonomy" id="1232801"/>
    <lineage>
        <taxon>Eukaryota</taxon>
        <taxon>Metazoa</taxon>
        <taxon>Ecdysozoa</taxon>
        <taxon>Arthropoda</taxon>
        <taxon>Crustacea</taxon>
        <taxon>Multicrustacea</taxon>
        <taxon>Cirripedia</taxon>
        <taxon>Thoracica</taxon>
        <taxon>Thoracicalcarea</taxon>
        <taxon>Balanomorpha</taxon>
        <taxon>Balanoidea</taxon>
        <taxon>Balanidae</taxon>
        <taxon>Amphibalaninae</taxon>
        <taxon>Amphibalanus</taxon>
    </lineage>
</organism>
<evidence type="ECO:0000313" key="2">
    <source>
        <dbReference type="Proteomes" id="UP000440578"/>
    </source>
</evidence>
<protein>
    <submittedName>
        <fullName evidence="1">Uncharacterized protein</fullName>
    </submittedName>
</protein>
<reference evidence="1 2" key="1">
    <citation type="submission" date="2019-07" db="EMBL/GenBank/DDBJ databases">
        <title>Draft genome assembly of a fouling barnacle, Amphibalanus amphitrite (Darwin, 1854): The first reference genome for Thecostraca.</title>
        <authorList>
            <person name="Kim W."/>
        </authorList>
    </citation>
    <scope>NUCLEOTIDE SEQUENCE [LARGE SCALE GENOMIC DNA]</scope>
    <source>
        <strain evidence="1">SNU_AA5</strain>
        <tissue evidence="1">Soma without cirri and trophi</tissue>
    </source>
</reference>